<name>A0A5D0RKG1_9RHOB</name>
<keyword evidence="1" id="KW-0732">Signal</keyword>
<evidence type="ECO:0000313" key="2">
    <source>
        <dbReference type="EMBL" id="TYB82117.1"/>
    </source>
</evidence>
<evidence type="ECO:0008006" key="4">
    <source>
        <dbReference type="Google" id="ProtNLM"/>
    </source>
</evidence>
<sequence length="269" mass="29416">MRILAILLCLSMSAPVFAGGTKTDYVTTRDGGSMVGPGRSTGTGRRQDPVERFVESNLAETFYHELGHALIDVLDLPVFGPEEFAVDLFAIVMINRMHDEETAVQMAFDIAAAYDAGAMKESTAGSGPAMWDVHGSDRQRYFNLACHMYGANPYARDRVAYELGLPDARAETCQEEYELTSRAWGDVIDRLIANGPGRSLVLDATVTGRSHLEVFVAAEVARVNDRMSLPARLRVTVEACDQVNAFYDPGELQIIICTELGPHLAGLVR</sequence>
<dbReference type="InterPro" id="IPR025644">
    <property type="entry name" value="DUF4344"/>
</dbReference>
<keyword evidence="3" id="KW-1185">Reference proteome</keyword>
<gene>
    <name evidence="2" type="ORF">FVF75_05130</name>
</gene>
<evidence type="ECO:0000256" key="1">
    <source>
        <dbReference type="SAM" id="SignalP"/>
    </source>
</evidence>
<protein>
    <recommendedName>
        <fullName evidence="4">Metallopeptidase</fullName>
    </recommendedName>
</protein>
<reference evidence="2 3" key="1">
    <citation type="submission" date="2019-08" db="EMBL/GenBank/DDBJ databases">
        <title>Identification of a novel species of the genus Boseongicola.</title>
        <authorList>
            <person name="Zhang X.-Q."/>
        </authorList>
    </citation>
    <scope>NUCLEOTIDE SEQUENCE [LARGE SCALE GENOMIC DNA]</scope>
    <source>
        <strain evidence="2 3">HY14</strain>
    </source>
</reference>
<accession>A0A5D0RKG1</accession>
<feature type="chain" id="PRO_5022679783" description="Metallopeptidase" evidence="1">
    <location>
        <begin position="19"/>
        <end position="269"/>
    </location>
</feature>
<dbReference type="AlphaFoldDB" id="A0A5D0RKG1"/>
<dbReference type="Proteomes" id="UP000322080">
    <property type="component" value="Unassembled WGS sequence"/>
</dbReference>
<comment type="caution">
    <text evidence="2">The sequence shown here is derived from an EMBL/GenBank/DDBJ whole genome shotgun (WGS) entry which is preliminary data.</text>
</comment>
<dbReference type="EMBL" id="VSIY01000004">
    <property type="protein sequence ID" value="TYB82117.1"/>
    <property type="molecule type" value="Genomic_DNA"/>
</dbReference>
<feature type="signal peptide" evidence="1">
    <location>
        <begin position="1"/>
        <end position="18"/>
    </location>
</feature>
<evidence type="ECO:0000313" key="3">
    <source>
        <dbReference type="Proteomes" id="UP000322080"/>
    </source>
</evidence>
<organism evidence="2 3">
    <name type="scientific">Maritimibacter fusiformis</name>
    <dbReference type="NCBI Taxonomy" id="2603819"/>
    <lineage>
        <taxon>Bacteria</taxon>
        <taxon>Pseudomonadati</taxon>
        <taxon>Pseudomonadota</taxon>
        <taxon>Alphaproteobacteria</taxon>
        <taxon>Rhodobacterales</taxon>
        <taxon>Roseobacteraceae</taxon>
        <taxon>Maritimibacter</taxon>
    </lineage>
</organism>
<proteinExistence type="predicted"/>
<dbReference type="Pfam" id="PF14247">
    <property type="entry name" value="DUF4344"/>
    <property type="match status" value="2"/>
</dbReference>
<dbReference type="RefSeq" id="WP_148376879.1">
    <property type="nucleotide sequence ID" value="NZ_VSIY01000004.1"/>
</dbReference>